<accession>Q0F2G1</accession>
<name>Q0F2G1_9PROT</name>
<feature type="domain" description="DUF4398" evidence="3">
    <location>
        <begin position="26"/>
        <end position="92"/>
    </location>
</feature>
<sequence>MMQGMRFTLCLLLLLCAACAMKPPAQEMSDARSAIKTAQQLPSGDNTSKADRYLQSAEQALDQAAEAMRAEQYDRARNKALEARRNAQEAARIKQSNK</sequence>
<evidence type="ECO:0000259" key="3">
    <source>
        <dbReference type="Pfam" id="PF14346"/>
    </source>
</evidence>
<evidence type="ECO:0000256" key="1">
    <source>
        <dbReference type="SAM" id="MobiDB-lite"/>
    </source>
</evidence>
<dbReference type="Proteomes" id="UP000005297">
    <property type="component" value="Unassembled WGS sequence"/>
</dbReference>
<feature type="compositionally biased region" description="Polar residues" evidence="1">
    <location>
        <begin position="36"/>
        <end position="47"/>
    </location>
</feature>
<dbReference type="InterPro" id="IPR025511">
    <property type="entry name" value="DUF4398"/>
</dbReference>
<evidence type="ECO:0000313" key="5">
    <source>
        <dbReference type="Proteomes" id="UP000005297"/>
    </source>
</evidence>
<reference evidence="4 5" key="1">
    <citation type="submission" date="2006-09" db="EMBL/GenBank/DDBJ databases">
        <authorList>
            <person name="Emerson D."/>
            <person name="Ferriera S."/>
            <person name="Johnson J."/>
            <person name="Kravitz S."/>
            <person name="Halpern A."/>
            <person name="Remington K."/>
            <person name="Beeson K."/>
            <person name="Tran B."/>
            <person name="Rogers Y.-H."/>
            <person name="Friedman R."/>
            <person name="Venter J.C."/>
        </authorList>
    </citation>
    <scope>NUCLEOTIDE SEQUENCE [LARGE SCALE GENOMIC DNA]</scope>
    <source>
        <strain evidence="4 5">PV-1</strain>
    </source>
</reference>
<feature type="region of interest" description="Disordered" evidence="1">
    <location>
        <begin position="28"/>
        <end position="52"/>
    </location>
</feature>
<feature type="compositionally biased region" description="Basic and acidic residues" evidence="1">
    <location>
        <begin position="68"/>
        <end position="87"/>
    </location>
</feature>
<comment type="caution">
    <text evidence="4">The sequence shown here is derived from an EMBL/GenBank/DDBJ whole genome shotgun (WGS) entry which is preliminary data.</text>
</comment>
<evidence type="ECO:0000313" key="4">
    <source>
        <dbReference type="EMBL" id="EAU55589.1"/>
    </source>
</evidence>
<gene>
    <name evidence="4" type="ORF">SPV1_01537</name>
</gene>
<feature type="signal peptide" evidence="2">
    <location>
        <begin position="1"/>
        <end position="25"/>
    </location>
</feature>
<dbReference type="AlphaFoldDB" id="Q0F2G1"/>
<dbReference type="Gene3D" id="1.20.1270.390">
    <property type="match status" value="1"/>
</dbReference>
<dbReference type="HOGENOM" id="CLU_2330430_0_0_0"/>
<feature type="region of interest" description="Disordered" evidence="1">
    <location>
        <begin position="65"/>
        <end position="98"/>
    </location>
</feature>
<keyword evidence="5" id="KW-1185">Reference proteome</keyword>
<dbReference type="Pfam" id="PF14346">
    <property type="entry name" value="DUF4398"/>
    <property type="match status" value="1"/>
</dbReference>
<dbReference type="EMBL" id="AATS01000002">
    <property type="protein sequence ID" value="EAU55589.1"/>
    <property type="molecule type" value="Genomic_DNA"/>
</dbReference>
<dbReference type="InParanoid" id="Q0F2G1"/>
<feature type="chain" id="PRO_5004171475" description="DUF4398 domain-containing protein" evidence="2">
    <location>
        <begin position="26"/>
        <end position="98"/>
    </location>
</feature>
<proteinExistence type="predicted"/>
<protein>
    <recommendedName>
        <fullName evidence="3">DUF4398 domain-containing protein</fullName>
    </recommendedName>
</protein>
<keyword evidence="2" id="KW-0732">Signal</keyword>
<organism evidence="4 5">
    <name type="scientific">Mariprofundus ferrooxydans PV-1</name>
    <dbReference type="NCBI Taxonomy" id="314345"/>
    <lineage>
        <taxon>Bacteria</taxon>
        <taxon>Pseudomonadati</taxon>
        <taxon>Pseudomonadota</taxon>
        <taxon>Candidatius Mariprofundia</taxon>
        <taxon>Mariprofundales</taxon>
        <taxon>Mariprofundaceae</taxon>
        <taxon>Mariprofundus</taxon>
    </lineage>
</organism>
<dbReference type="STRING" id="314344.AL013_01500"/>
<evidence type="ECO:0000256" key="2">
    <source>
        <dbReference type="SAM" id="SignalP"/>
    </source>
</evidence>